<dbReference type="Proteomes" id="UP001296943">
    <property type="component" value="Unassembled WGS sequence"/>
</dbReference>
<protein>
    <submittedName>
        <fullName evidence="7">Hemolysin III</fullName>
    </submittedName>
</protein>
<evidence type="ECO:0000256" key="2">
    <source>
        <dbReference type="ARBA" id="ARBA00008488"/>
    </source>
</evidence>
<feature type="transmembrane region" description="Helical" evidence="6">
    <location>
        <begin position="83"/>
        <end position="101"/>
    </location>
</feature>
<feature type="transmembrane region" description="Helical" evidence="6">
    <location>
        <begin position="131"/>
        <end position="150"/>
    </location>
</feature>
<dbReference type="NCBIfam" id="TIGR01065">
    <property type="entry name" value="hlyIII"/>
    <property type="match status" value="1"/>
</dbReference>
<evidence type="ECO:0000313" key="8">
    <source>
        <dbReference type="Proteomes" id="UP001296943"/>
    </source>
</evidence>
<evidence type="ECO:0000256" key="6">
    <source>
        <dbReference type="SAM" id="Phobius"/>
    </source>
</evidence>
<name>A0ABS2N244_9BACI</name>
<feature type="transmembrane region" description="Helical" evidence="6">
    <location>
        <begin position="190"/>
        <end position="210"/>
    </location>
</feature>
<evidence type="ECO:0000256" key="1">
    <source>
        <dbReference type="ARBA" id="ARBA00004127"/>
    </source>
</evidence>
<evidence type="ECO:0000256" key="5">
    <source>
        <dbReference type="ARBA" id="ARBA00023136"/>
    </source>
</evidence>
<accession>A0ABS2N244</accession>
<dbReference type="PANTHER" id="PTHR20855">
    <property type="entry name" value="ADIPOR/PROGESTIN RECEPTOR-RELATED"/>
    <property type="match status" value="1"/>
</dbReference>
<dbReference type="InterPro" id="IPR005744">
    <property type="entry name" value="Hy-lIII"/>
</dbReference>
<dbReference type="PANTHER" id="PTHR20855:SF129">
    <property type="entry name" value="HEMOLYSIN-3 HOMOLOG"/>
    <property type="match status" value="1"/>
</dbReference>
<organism evidence="7 8">
    <name type="scientific">Aquibacillus albus</name>
    <dbReference type="NCBI Taxonomy" id="1168171"/>
    <lineage>
        <taxon>Bacteria</taxon>
        <taxon>Bacillati</taxon>
        <taxon>Bacillota</taxon>
        <taxon>Bacilli</taxon>
        <taxon>Bacillales</taxon>
        <taxon>Bacillaceae</taxon>
        <taxon>Aquibacillus</taxon>
    </lineage>
</organism>
<sequence>MTTHTFTRKEEIVNAITHAVGAILSIVALVLLVVFASINGNGWRIVSVTIFGITMLVMYLASTISHILPEGKWKNIFQIFDHSSIFLFIAGTYTPILLVPLRSGLGWTLFGIVWGIALAGIIFKVFFVEKFLVLSTVFYVLMGWLIVFAWNPLTDTLPTDGINFLIVGGLCYTIGAIFYVWRKFYYHHAVWHLFVIAGSTFHFFSIFLYII</sequence>
<evidence type="ECO:0000313" key="7">
    <source>
        <dbReference type="EMBL" id="MBM7572210.1"/>
    </source>
</evidence>
<keyword evidence="8" id="KW-1185">Reference proteome</keyword>
<gene>
    <name evidence="7" type="ORF">JOC48_002713</name>
</gene>
<keyword evidence="3 6" id="KW-0812">Transmembrane</keyword>
<feature type="transmembrane region" description="Helical" evidence="6">
    <location>
        <begin position="42"/>
        <end position="62"/>
    </location>
</feature>
<proteinExistence type="inferred from homology"/>
<feature type="transmembrane region" description="Helical" evidence="6">
    <location>
        <begin position="107"/>
        <end position="126"/>
    </location>
</feature>
<reference evidence="7 8" key="1">
    <citation type="submission" date="2021-01" db="EMBL/GenBank/DDBJ databases">
        <title>Genomic Encyclopedia of Type Strains, Phase IV (KMG-IV): sequencing the most valuable type-strain genomes for metagenomic binning, comparative biology and taxonomic classification.</title>
        <authorList>
            <person name="Goeker M."/>
        </authorList>
    </citation>
    <scope>NUCLEOTIDE SEQUENCE [LARGE SCALE GENOMIC DNA]</scope>
    <source>
        <strain evidence="7 8">DSM 23711</strain>
    </source>
</reference>
<feature type="transmembrane region" description="Helical" evidence="6">
    <location>
        <begin position="12"/>
        <end position="36"/>
    </location>
</feature>
<dbReference type="InterPro" id="IPR004254">
    <property type="entry name" value="AdipoR/HlyIII-related"/>
</dbReference>
<evidence type="ECO:0000256" key="3">
    <source>
        <dbReference type="ARBA" id="ARBA00022692"/>
    </source>
</evidence>
<comment type="caution">
    <text evidence="7">The sequence shown here is derived from an EMBL/GenBank/DDBJ whole genome shotgun (WGS) entry which is preliminary data.</text>
</comment>
<dbReference type="RefSeq" id="WP_204500457.1">
    <property type="nucleotide sequence ID" value="NZ_JAFBDR010000015.1"/>
</dbReference>
<comment type="similarity">
    <text evidence="2">Belongs to the UPF0073 (Hly-III) family.</text>
</comment>
<comment type="subcellular location">
    <subcellularLocation>
        <location evidence="1">Endomembrane system</location>
        <topology evidence="1">Multi-pass membrane protein</topology>
    </subcellularLocation>
</comment>
<evidence type="ECO:0000256" key="4">
    <source>
        <dbReference type="ARBA" id="ARBA00022989"/>
    </source>
</evidence>
<dbReference type="EMBL" id="JAFBDR010000015">
    <property type="protein sequence ID" value="MBM7572210.1"/>
    <property type="molecule type" value="Genomic_DNA"/>
</dbReference>
<feature type="transmembrane region" description="Helical" evidence="6">
    <location>
        <begin position="162"/>
        <end position="181"/>
    </location>
</feature>
<keyword evidence="4 6" id="KW-1133">Transmembrane helix</keyword>
<dbReference type="Pfam" id="PF03006">
    <property type="entry name" value="HlyIII"/>
    <property type="match status" value="1"/>
</dbReference>
<keyword evidence="5 6" id="KW-0472">Membrane</keyword>